<protein>
    <recommendedName>
        <fullName evidence="3 19">Peroxidase</fullName>
        <ecNumber evidence="3 19">1.11.1.7</ecNumber>
    </recommendedName>
</protein>
<comment type="cofactor">
    <cofactor evidence="16 19">
        <name>heme b</name>
        <dbReference type="ChEBI" id="CHEBI:60344"/>
    </cofactor>
    <text evidence="16 19">Binds 1 heme b (iron(II)-protoporphyrin IX) group per subunit.</text>
</comment>
<comment type="subcellular location">
    <subcellularLocation>
        <location evidence="19">Secreted</location>
    </subcellularLocation>
</comment>
<evidence type="ECO:0000256" key="1">
    <source>
        <dbReference type="ARBA" id="ARBA00000189"/>
    </source>
</evidence>
<comment type="function">
    <text evidence="19">Removal of H(2)O(2), oxidation of toxic reductants, biosynthesis and degradation of lignin, suberization, auxin catabolism, response to environmental stresses such as wounding, pathogen attack and oxidative stress.</text>
</comment>
<comment type="similarity">
    <text evidence="19">Belongs to the peroxidase family. Classical plant (class III) peroxidase subfamily.</text>
</comment>
<feature type="binding site" description="axial binding residue" evidence="16">
    <location>
        <position position="267"/>
    </location>
    <ligand>
        <name>heme b</name>
        <dbReference type="ChEBI" id="CHEBI:60344"/>
    </ligand>
    <ligandPart>
        <name>Fe</name>
        <dbReference type="ChEBI" id="CHEBI:18248"/>
    </ligandPart>
</feature>
<evidence type="ECO:0000256" key="11">
    <source>
        <dbReference type="ARBA" id="ARBA00023180"/>
    </source>
</evidence>
<reference evidence="21" key="2">
    <citation type="submission" date="2020-10" db="EMBL/GenBank/DDBJ databases">
        <authorList>
            <person name="Scholz U."/>
            <person name="Mascher M."/>
            <person name="Fiebig A."/>
        </authorList>
    </citation>
    <scope>NUCLEOTIDE SEQUENCE [LARGE SCALE GENOMIC DNA]</scope>
    <source>
        <strain evidence="21">cv. Morex</strain>
    </source>
</reference>
<dbReference type="Gramene" id="HORVU.MOREX.r3.2HG0120350.1">
    <property type="protein sequence ID" value="HORVU.MOREX.r3.2HG0120350.1"/>
    <property type="gene ID" value="HORVU.MOREX.r3.2HG0120350"/>
</dbReference>
<feature type="binding site" evidence="16">
    <location>
        <position position="143"/>
    </location>
    <ligand>
        <name>Ca(2+)</name>
        <dbReference type="ChEBI" id="CHEBI:29108"/>
        <label>1</label>
    </ligand>
</feature>
<dbReference type="FunFam" id="1.10.520.10:FF:000028">
    <property type="entry name" value="Peroxidase"/>
    <property type="match status" value="1"/>
</dbReference>
<name>A0A8I6WAW1_HORVV</name>
<dbReference type="InterPro" id="IPR033905">
    <property type="entry name" value="Secretory_peroxidase"/>
</dbReference>
<dbReference type="OrthoDB" id="654637at2759"/>
<dbReference type="GO" id="GO:0006979">
    <property type="term" value="P:response to oxidative stress"/>
    <property type="evidence" value="ECO:0007669"/>
    <property type="project" value="UniProtKB-UniRule"/>
</dbReference>
<feature type="binding site" evidence="16">
    <location>
        <position position="268"/>
    </location>
    <ligand>
        <name>Ca(2+)</name>
        <dbReference type="ChEBI" id="CHEBI:29108"/>
        <label>2</label>
    </ligand>
</feature>
<dbReference type="PRINTS" id="PR00461">
    <property type="entry name" value="PLPEROXIDASE"/>
</dbReference>
<keyword evidence="12" id="KW-0873">Pyrrolidone carboxylic acid</keyword>
<dbReference type="GeneID" id="123429611"/>
<feature type="binding site" evidence="16">
    <location>
        <position position="147"/>
    </location>
    <ligand>
        <name>Ca(2+)</name>
        <dbReference type="ChEBI" id="CHEBI:29108"/>
        <label>1</label>
    </ligand>
</feature>
<feature type="binding site" evidence="16">
    <location>
        <position position="160"/>
    </location>
    <ligand>
        <name>Ca(2+)</name>
        <dbReference type="ChEBI" id="CHEBI:29108"/>
        <label>1</label>
    </ligand>
</feature>
<keyword evidence="9 16" id="KW-0408">Iron</keyword>
<evidence type="ECO:0000256" key="16">
    <source>
        <dbReference type="PIRSR" id="PIRSR600823-3"/>
    </source>
</evidence>
<dbReference type="Proteomes" id="UP000011116">
    <property type="component" value="Chromosome 2H"/>
</dbReference>
<keyword evidence="19" id="KW-0964">Secreted</keyword>
<dbReference type="Gramene" id="HORVU.MOREX.r2.2HG0099140.1">
    <property type="protein sequence ID" value="HORVU.MOREX.r2.2HG0099140.1"/>
    <property type="gene ID" value="HORVU.MOREX.r2.2HG0099140"/>
</dbReference>
<comment type="cofactor">
    <cofactor evidence="16 19">
        <name>Ca(2+)</name>
        <dbReference type="ChEBI" id="CHEBI:29108"/>
    </cofactor>
    <text evidence="16 19">Binds 2 calcium ions per subunit.</text>
</comment>
<feature type="binding site" evidence="16">
    <location>
        <position position="315"/>
    </location>
    <ligand>
        <name>Ca(2+)</name>
        <dbReference type="ChEBI" id="CHEBI:29108"/>
        <label>2</label>
    </ligand>
</feature>
<dbReference type="PRINTS" id="PR00458">
    <property type="entry name" value="PEROXIDASE"/>
</dbReference>
<evidence type="ECO:0000256" key="17">
    <source>
        <dbReference type="PIRSR" id="PIRSR600823-4"/>
    </source>
</evidence>
<evidence type="ECO:0000256" key="18">
    <source>
        <dbReference type="PIRSR" id="PIRSR600823-5"/>
    </source>
</evidence>
<proteinExistence type="inferred from homology"/>
<keyword evidence="4 19" id="KW-0575">Peroxidase</keyword>
<evidence type="ECO:0000256" key="6">
    <source>
        <dbReference type="ARBA" id="ARBA00022723"/>
    </source>
</evidence>
<gene>
    <name evidence="21" type="primary">LOC123429611</name>
</gene>
<evidence type="ECO:0000256" key="3">
    <source>
        <dbReference type="ARBA" id="ARBA00012313"/>
    </source>
</evidence>
<feature type="disulfide bond" evidence="18">
    <location>
        <begin position="193"/>
        <end position="391"/>
    </location>
</feature>
<dbReference type="PROSITE" id="PS50873">
    <property type="entry name" value="PEROXIDASE_4"/>
    <property type="match status" value="1"/>
</dbReference>
<keyword evidence="5 19" id="KW-0349">Heme</keyword>
<organism evidence="21 22">
    <name type="scientific">Hordeum vulgare subsp. vulgare</name>
    <name type="common">Domesticated barley</name>
    <dbReference type="NCBI Taxonomy" id="112509"/>
    <lineage>
        <taxon>Eukaryota</taxon>
        <taxon>Viridiplantae</taxon>
        <taxon>Streptophyta</taxon>
        <taxon>Embryophyta</taxon>
        <taxon>Tracheophyta</taxon>
        <taxon>Spermatophyta</taxon>
        <taxon>Magnoliopsida</taxon>
        <taxon>Liliopsida</taxon>
        <taxon>Poales</taxon>
        <taxon>Poaceae</taxon>
        <taxon>BOP clade</taxon>
        <taxon>Pooideae</taxon>
        <taxon>Triticodae</taxon>
        <taxon>Triticeae</taxon>
        <taxon>Hordeinae</taxon>
        <taxon>Hordeum</taxon>
    </lineage>
</organism>
<keyword evidence="6 16" id="KW-0479">Metal-binding</keyword>
<feature type="active site" description="Proton acceptor" evidence="14">
    <location>
        <position position="137"/>
    </location>
</feature>
<evidence type="ECO:0000256" key="8">
    <source>
        <dbReference type="ARBA" id="ARBA00023002"/>
    </source>
</evidence>
<dbReference type="GO" id="GO:0006950">
    <property type="term" value="P:response to stress"/>
    <property type="evidence" value="ECO:0000318"/>
    <property type="project" value="GO_Central"/>
</dbReference>
<dbReference type="GO" id="GO:0046872">
    <property type="term" value="F:metal ion binding"/>
    <property type="evidence" value="ECO:0007669"/>
    <property type="project" value="UniProtKB-UniRule"/>
</dbReference>
<keyword evidence="10 18" id="KW-1015">Disulfide bond</keyword>
<feature type="binding site" evidence="16">
    <location>
        <position position="141"/>
    </location>
    <ligand>
        <name>Ca(2+)</name>
        <dbReference type="ChEBI" id="CHEBI:29108"/>
        <label>1</label>
    </ligand>
</feature>
<keyword evidence="22" id="KW-1185">Reference proteome</keyword>
<dbReference type="GO" id="GO:0042744">
    <property type="term" value="P:hydrogen peroxide catabolic process"/>
    <property type="evidence" value="ECO:0007669"/>
    <property type="project" value="UniProtKB-KW"/>
</dbReference>
<sequence>MANLAVAILFASLAAVATAQKAPTPAAEMPAYQGSYPSYASPPVAEMPAYQGSYPSHIGSPAASPSYTFAAAVPAPSPPSMAAPSPKPSTSAERRRLRVGFYRRSCPRAEKIVREAVRNATSTNPGLGAGIIRMHFHDCFVQGCDASVLLDPTAANPQPEKLSPPNFPSLRGFEVIDAAKEALEKVCPGKVSCADIVAFAARDASFFLSRARINFRMPAGRLDGRVSLSSEALDFLPPPFFNLSQLVDNFRAKNLDEDDLVVLSGAHTIGVSHCSSFTNRLPPNPSHMNPAFATLLQSKCPVSPNITNDPTVVQDIVTPNRLDTRYYTNVLKRNVLFTSDAALLSSRRTARKVVENALIPRRWERKFARAMVKMAAIELKTAANGEIRKMCRVVNN</sequence>
<dbReference type="Pfam" id="PF00141">
    <property type="entry name" value="peroxidase"/>
    <property type="match status" value="1"/>
</dbReference>
<evidence type="ECO:0000313" key="22">
    <source>
        <dbReference type="Proteomes" id="UP000011116"/>
    </source>
</evidence>
<dbReference type="PROSITE" id="PS00436">
    <property type="entry name" value="PEROXIDASE_2"/>
    <property type="match status" value="1"/>
</dbReference>
<reference evidence="21" key="3">
    <citation type="submission" date="2022-01" db="UniProtKB">
        <authorList>
            <consortium name="EnsemblPlants"/>
        </authorList>
    </citation>
    <scope>IDENTIFICATION</scope>
    <source>
        <strain evidence="21">subsp. vulgare</strain>
    </source>
</reference>
<dbReference type="EnsemblPlants" id="HORVU.MOREX.r3.2HG0120350.1">
    <property type="protein sequence ID" value="HORVU.MOREX.r3.2HG0120350.1"/>
    <property type="gene ID" value="HORVU.MOREX.r3.2HG0120350"/>
</dbReference>
<dbReference type="PROSITE" id="PS00435">
    <property type="entry name" value="PEROXIDASE_1"/>
    <property type="match status" value="1"/>
</dbReference>
<keyword evidence="19" id="KW-0732">Signal</keyword>
<dbReference type="Gene3D" id="1.10.520.10">
    <property type="match status" value="1"/>
</dbReference>
<dbReference type="GO" id="GO:0009505">
    <property type="term" value="C:plant-type cell wall"/>
    <property type="evidence" value="ECO:0000318"/>
    <property type="project" value="GO_Central"/>
</dbReference>
<dbReference type="EC" id="1.11.1.7" evidence="3 19"/>
<evidence type="ECO:0000256" key="9">
    <source>
        <dbReference type="ARBA" id="ARBA00023004"/>
    </source>
</evidence>
<feature type="binding site" evidence="16">
    <location>
        <position position="138"/>
    </location>
    <ligand>
        <name>Ca(2+)</name>
        <dbReference type="ChEBI" id="CHEBI:29108"/>
        <label>1</label>
    </ligand>
</feature>
<accession>A0A8I6WAW1</accession>
<feature type="signal peptide" evidence="19">
    <location>
        <begin position="1"/>
        <end position="19"/>
    </location>
</feature>
<keyword evidence="13 19" id="KW-0376">Hydrogen peroxide</keyword>
<evidence type="ECO:0000256" key="15">
    <source>
        <dbReference type="PIRSR" id="PIRSR600823-2"/>
    </source>
</evidence>
<dbReference type="CDD" id="cd00693">
    <property type="entry name" value="secretory_peroxidase"/>
    <property type="match status" value="1"/>
</dbReference>
<dbReference type="InterPro" id="IPR002016">
    <property type="entry name" value="Haem_peroxidase"/>
</dbReference>
<dbReference type="AlphaFoldDB" id="A0A8I6WAW1"/>
<feature type="binding site" evidence="16">
    <location>
        <position position="318"/>
    </location>
    <ligand>
        <name>Ca(2+)</name>
        <dbReference type="ChEBI" id="CHEBI:29108"/>
        <label>2</label>
    </ligand>
</feature>
<keyword evidence="8 19" id="KW-0560">Oxidoreductase</keyword>
<dbReference type="GO" id="GO:0005576">
    <property type="term" value="C:extracellular region"/>
    <property type="evidence" value="ECO:0007669"/>
    <property type="project" value="UniProtKB-SubCell"/>
</dbReference>
<evidence type="ECO:0000313" key="21">
    <source>
        <dbReference type="EnsemblPlants" id="HORVU.MOREX.r3.2HG0120350.1"/>
    </source>
</evidence>
<reference evidence="22" key="1">
    <citation type="journal article" date="2012" name="Nature">
        <title>A physical, genetic and functional sequence assembly of the barley genome.</title>
        <authorList>
            <consortium name="The International Barley Genome Sequencing Consortium"/>
            <person name="Mayer K.F."/>
            <person name="Waugh R."/>
            <person name="Brown J.W."/>
            <person name="Schulman A."/>
            <person name="Langridge P."/>
            <person name="Platzer M."/>
            <person name="Fincher G.B."/>
            <person name="Muehlbauer G.J."/>
            <person name="Sato K."/>
            <person name="Close T.J."/>
            <person name="Wise R.P."/>
            <person name="Stein N."/>
        </authorList>
    </citation>
    <scope>NUCLEOTIDE SEQUENCE [LARGE SCALE GENOMIC DNA]</scope>
    <source>
        <strain evidence="22">cv. Morex</strain>
    </source>
</reference>
<evidence type="ECO:0000256" key="4">
    <source>
        <dbReference type="ARBA" id="ARBA00022559"/>
    </source>
</evidence>
<evidence type="ECO:0000256" key="19">
    <source>
        <dbReference type="RuleBase" id="RU362060"/>
    </source>
</evidence>
<feature type="site" description="Transition state stabilizer" evidence="17">
    <location>
        <position position="133"/>
    </location>
</feature>
<dbReference type="GO" id="GO:0020037">
    <property type="term" value="F:heme binding"/>
    <property type="evidence" value="ECO:0007669"/>
    <property type="project" value="UniProtKB-UniRule"/>
</dbReference>
<dbReference type="InterPro" id="IPR019794">
    <property type="entry name" value="Peroxidases_AS"/>
</dbReference>
<dbReference type="InterPro" id="IPR010255">
    <property type="entry name" value="Haem_peroxidase_sf"/>
</dbReference>
<dbReference type="PANTHER" id="PTHR31235">
    <property type="entry name" value="PEROXIDASE 25-RELATED"/>
    <property type="match status" value="1"/>
</dbReference>
<dbReference type="SMR" id="A0A8I6WAW1"/>
<dbReference type="KEGG" id="hvg:123429611"/>
<comment type="catalytic activity">
    <reaction evidence="1 19">
        <text>2 a phenolic donor + H2O2 = 2 a phenolic radical donor + 2 H2O</text>
        <dbReference type="Rhea" id="RHEA:56136"/>
        <dbReference type="ChEBI" id="CHEBI:15377"/>
        <dbReference type="ChEBI" id="CHEBI:16240"/>
        <dbReference type="ChEBI" id="CHEBI:139520"/>
        <dbReference type="ChEBI" id="CHEBI:139521"/>
        <dbReference type="EC" id="1.11.1.7"/>
    </reaction>
</comment>
<dbReference type="FunFam" id="1.10.420.10:FF:000006">
    <property type="entry name" value="Peroxidase"/>
    <property type="match status" value="1"/>
</dbReference>
<feature type="binding site" evidence="15">
    <location>
        <position position="237"/>
    </location>
    <ligand>
        <name>substrate</name>
    </ligand>
</feature>
<evidence type="ECO:0000256" key="7">
    <source>
        <dbReference type="ARBA" id="ARBA00022837"/>
    </source>
</evidence>
<feature type="domain" description="Plant heme peroxidase family profile" evidence="20">
    <location>
        <begin position="96"/>
        <end position="395"/>
    </location>
</feature>
<feature type="chain" id="PRO_5035341492" description="Peroxidase" evidence="19">
    <location>
        <begin position="20"/>
        <end position="396"/>
    </location>
</feature>
<dbReference type="InterPro" id="IPR000823">
    <property type="entry name" value="Peroxidase_pln"/>
</dbReference>
<keyword evidence="7 16" id="KW-0106">Calcium</keyword>
<keyword evidence="11" id="KW-0325">Glycoprotein</keyword>
<feature type="disulfide bond" evidence="18">
    <location>
        <begin position="139"/>
        <end position="144"/>
    </location>
</feature>
<evidence type="ECO:0000256" key="10">
    <source>
        <dbReference type="ARBA" id="ARBA00023157"/>
    </source>
</evidence>
<evidence type="ECO:0000256" key="14">
    <source>
        <dbReference type="PIRSR" id="PIRSR600823-1"/>
    </source>
</evidence>
<evidence type="ECO:0000256" key="2">
    <source>
        <dbReference type="ARBA" id="ARBA00006873"/>
    </source>
</evidence>
<feature type="disulfide bond" evidence="18">
    <location>
        <begin position="274"/>
        <end position="300"/>
    </location>
</feature>
<comment type="similarity">
    <text evidence="2">Belongs to the peroxidase family. Ascorbate peroxidase subfamily.</text>
</comment>
<feature type="binding site" evidence="16">
    <location>
        <position position="145"/>
    </location>
    <ligand>
        <name>Ca(2+)</name>
        <dbReference type="ChEBI" id="CHEBI:29108"/>
        <label>1</label>
    </ligand>
</feature>
<dbReference type="RefSeq" id="XP_044969569.1">
    <property type="nucleotide sequence ID" value="XM_045113634.1"/>
</dbReference>
<evidence type="ECO:0000256" key="12">
    <source>
        <dbReference type="ARBA" id="ARBA00023283"/>
    </source>
</evidence>
<dbReference type="Gene3D" id="1.10.420.10">
    <property type="entry name" value="Peroxidase, domain 2"/>
    <property type="match status" value="1"/>
</dbReference>
<evidence type="ECO:0000256" key="5">
    <source>
        <dbReference type="ARBA" id="ARBA00022617"/>
    </source>
</evidence>
<evidence type="ECO:0000259" key="20">
    <source>
        <dbReference type="PROSITE" id="PS50873"/>
    </source>
</evidence>
<dbReference type="SUPFAM" id="SSF48113">
    <property type="entry name" value="Heme-dependent peroxidases"/>
    <property type="match status" value="1"/>
</dbReference>
<dbReference type="GO" id="GO:0004601">
    <property type="term" value="F:peroxidase activity"/>
    <property type="evidence" value="ECO:0000318"/>
    <property type="project" value="GO_Central"/>
</dbReference>
<feature type="disulfide bond" evidence="18">
    <location>
        <begin position="106"/>
        <end position="187"/>
    </location>
</feature>
<dbReference type="InterPro" id="IPR019793">
    <property type="entry name" value="Peroxidases_heam-ligand_BS"/>
</dbReference>
<evidence type="ECO:0000256" key="13">
    <source>
        <dbReference type="ARBA" id="ARBA00023324"/>
    </source>
</evidence>
<feature type="binding site" evidence="16">
    <location>
        <position position="323"/>
    </location>
    <ligand>
        <name>Ca(2+)</name>
        <dbReference type="ChEBI" id="CHEBI:29108"/>
        <label>2</label>
    </ligand>
</feature>
<dbReference type="GO" id="GO:0140825">
    <property type="term" value="F:lactoperoxidase activity"/>
    <property type="evidence" value="ECO:0007669"/>
    <property type="project" value="UniProtKB-EC"/>
</dbReference>